<dbReference type="GO" id="GO:0005886">
    <property type="term" value="C:plasma membrane"/>
    <property type="evidence" value="ECO:0007669"/>
    <property type="project" value="InterPro"/>
</dbReference>
<proteinExistence type="predicted"/>
<dbReference type="AlphaFoldDB" id="A0A0C9X5T4"/>
<dbReference type="PANTHER" id="PTHR28013:SF4">
    <property type="entry name" value="MARVEL DOMAIN-CONTAINING PROTEIN"/>
    <property type="match status" value="1"/>
</dbReference>
<dbReference type="GO" id="GO:0032153">
    <property type="term" value="C:cell division site"/>
    <property type="evidence" value="ECO:0007669"/>
    <property type="project" value="TreeGrafter"/>
</dbReference>
<evidence type="ECO:0000313" key="2">
    <source>
        <dbReference type="EMBL" id="KIJ92986.1"/>
    </source>
</evidence>
<keyword evidence="1" id="KW-0472">Membrane</keyword>
<feature type="transmembrane region" description="Helical" evidence="1">
    <location>
        <begin position="75"/>
        <end position="103"/>
    </location>
</feature>
<dbReference type="InterPro" id="IPR051380">
    <property type="entry name" value="pH-response_reg_palI/RIM9"/>
</dbReference>
<reference evidence="2 3" key="1">
    <citation type="submission" date="2014-04" db="EMBL/GenBank/DDBJ databases">
        <authorList>
            <consortium name="DOE Joint Genome Institute"/>
            <person name="Kuo A."/>
            <person name="Kohler A."/>
            <person name="Nagy L.G."/>
            <person name="Floudas D."/>
            <person name="Copeland A."/>
            <person name="Barry K.W."/>
            <person name="Cichocki N."/>
            <person name="Veneault-Fourrey C."/>
            <person name="LaButti K."/>
            <person name="Lindquist E.A."/>
            <person name="Lipzen A."/>
            <person name="Lundell T."/>
            <person name="Morin E."/>
            <person name="Murat C."/>
            <person name="Sun H."/>
            <person name="Tunlid A."/>
            <person name="Henrissat B."/>
            <person name="Grigoriev I.V."/>
            <person name="Hibbett D.S."/>
            <person name="Martin F."/>
            <person name="Nordberg H.P."/>
            <person name="Cantor M.N."/>
            <person name="Hua S.X."/>
        </authorList>
    </citation>
    <scope>NUCLEOTIDE SEQUENCE [LARGE SCALE GENOMIC DNA]</scope>
    <source>
        <strain evidence="2 3">LaAM-08-1</strain>
    </source>
</reference>
<reference evidence="3" key="2">
    <citation type="submission" date="2015-01" db="EMBL/GenBank/DDBJ databases">
        <title>Evolutionary Origins and Diversification of the Mycorrhizal Mutualists.</title>
        <authorList>
            <consortium name="DOE Joint Genome Institute"/>
            <consortium name="Mycorrhizal Genomics Consortium"/>
            <person name="Kohler A."/>
            <person name="Kuo A."/>
            <person name="Nagy L.G."/>
            <person name="Floudas D."/>
            <person name="Copeland A."/>
            <person name="Barry K.W."/>
            <person name="Cichocki N."/>
            <person name="Veneault-Fourrey C."/>
            <person name="LaButti K."/>
            <person name="Lindquist E.A."/>
            <person name="Lipzen A."/>
            <person name="Lundell T."/>
            <person name="Morin E."/>
            <person name="Murat C."/>
            <person name="Riley R."/>
            <person name="Ohm R."/>
            <person name="Sun H."/>
            <person name="Tunlid A."/>
            <person name="Henrissat B."/>
            <person name="Grigoriev I.V."/>
            <person name="Hibbett D.S."/>
            <person name="Martin F."/>
        </authorList>
    </citation>
    <scope>NUCLEOTIDE SEQUENCE [LARGE SCALE GENOMIC DNA]</scope>
    <source>
        <strain evidence="3">LaAM-08-1</strain>
    </source>
</reference>
<dbReference type="InterPro" id="IPR009571">
    <property type="entry name" value="SUR7/Rim9-like_fungi"/>
</dbReference>
<gene>
    <name evidence="2" type="ORF">K443DRAFT_684879</name>
</gene>
<feature type="transmembrane region" description="Helical" evidence="1">
    <location>
        <begin position="115"/>
        <end position="139"/>
    </location>
</feature>
<organism evidence="2 3">
    <name type="scientific">Laccaria amethystina LaAM-08-1</name>
    <dbReference type="NCBI Taxonomy" id="1095629"/>
    <lineage>
        <taxon>Eukaryota</taxon>
        <taxon>Fungi</taxon>
        <taxon>Dikarya</taxon>
        <taxon>Basidiomycota</taxon>
        <taxon>Agaricomycotina</taxon>
        <taxon>Agaricomycetes</taxon>
        <taxon>Agaricomycetidae</taxon>
        <taxon>Agaricales</taxon>
        <taxon>Agaricineae</taxon>
        <taxon>Hydnangiaceae</taxon>
        <taxon>Laccaria</taxon>
    </lineage>
</organism>
<keyword evidence="1" id="KW-1133">Transmembrane helix</keyword>
<feature type="transmembrane region" description="Helical" evidence="1">
    <location>
        <begin position="159"/>
        <end position="179"/>
    </location>
</feature>
<dbReference type="Pfam" id="PF06687">
    <property type="entry name" value="SUR7"/>
    <property type="match status" value="1"/>
</dbReference>
<evidence type="ECO:0000313" key="3">
    <source>
        <dbReference type="Proteomes" id="UP000054477"/>
    </source>
</evidence>
<dbReference type="EMBL" id="KN838872">
    <property type="protein sequence ID" value="KIJ92986.1"/>
    <property type="molecule type" value="Genomic_DNA"/>
</dbReference>
<feature type="transmembrane region" description="Helical" evidence="1">
    <location>
        <begin position="6"/>
        <end position="29"/>
    </location>
</feature>
<dbReference type="GO" id="GO:0035838">
    <property type="term" value="C:growing cell tip"/>
    <property type="evidence" value="ECO:0007669"/>
    <property type="project" value="TreeGrafter"/>
</dbReference>
<sequence length="205" mass="23150">MALTLPYVFCLFFPTFISFIFLTLITFSLPISKSLYFLYASEAGGVRFGIWGWCLDQDPICMTPLKLGYTWEPQIATPITSALILFPIASILCFLTMITLIPISSGRPLKNSERVFMVFSLLTFFVAKLAFIFTISMWATAKTLFRRAGFDSHFGPLPWLSLFAMLLLLLAVILGAVFLKPMSSQVMQMKDVKGPPSRSRYRNHS</sequence>
<keyword evidence="1" id="KW-0812">Transmembrane</keyword>
<accession>A0A0C9X5T4</accession>
<dbReference type="Proteomes" id="UP000054477">
    <property type="component" value="Unassembled WGS sequence"/>
</dbReference>
<dbReference type="OrthoDB" id="2589196at2759"/>
<name>A0A0C9X5T4_9AGAR</name>
<keyword evidence="3" id="KW-1185">Reference proteome</keyword>
<dbReference type="PANTHER" id="PTHR28013">
    <property type="entry name" value="PROTEIN DCV1-RELATED"/>
    <property type="match status" value="1"/>
</dbReference>
<evidence type="ECO:0000256" key="1">
    <source>
        <dbReference type="SAM" id="Phobius"/>
    </source>
</evidence>
<dbReference type="HOGENOM" id="CLU_111210_0_0_1"/>
<protein>
    <submittedName>
        <fullName evidence="2">Uncharacterized protein</fullName>
    </submittedName>
</protein>